<dbReference type="GO" id="GO:0005524">
    <property type="term" value="F:ATP binding"/>
    <property type="evidence" value="ECO:0007669"/>
    <property type="project" value="UniProtKB-KW"/>
</dbReference>
<reference evidence="8 9" key="1">
    <citation type="journal article" date="2014" name="Int. J. Syst. Evol. Microbiol.">
        <title>Complete genome sequence of Corynebacterium casei LMG S-19264T (=DSM 44701T), isolated from a smear-ripened cheese.</title>
        <authorList>
            <consortium name="US DOE Joint Genome Institute (JGI-PGF)"/>
            <person name="Walter F."/>
            <person name="Albersmeier A."/>
            <person name="Kalinowski J."/>
            <person name="Ruckert C."/>
        </authorList>
    </citation>
    <scope>NUCLEOTIDE SEQUENCE [LARGE SCALE GENOMIC DNA]</scope>
    <source>
        <strain evidence="8 9">CGMCC 1.15286</strain>
    </source>
</reference>
<keyword evidence="6" id="KW-0472">Membrane</keyword>
<dbReference type="InterPro" id="IPR047641">
    <property type="entry name" value="ABC_transpr_MalK/UgpC-like"/>
</dbReference>
<keyword evidence="2" id="KW-1003">Cell membrane</keyword>
<dbReference type="InterPro" id="IPR008995">
    <property type="entry name" value="Mo/tungstate-bd_C_term_dom"/>
</dbReference>
<dbReference type="SUPFAM" id="SSF52540">
    <property type="entry name" value="P-loop containing nucleoside triphosphate hydrolases"/>
    <property type="match status" value="1"/>
</dbReference>
<keyword evidence="9" id="KW-1185">Reference proteome</keyword>
<dbReference type="PROSITE" id="PS50893">
    <property type="entry name" value="ABC_TRANSPORTER_2"/>
    <property type="match status" value="1"/>
</dbReference>
<evidence type="ECO:0000313" key="8">
    <source>
        <dbReference type="EMBL" id="GGG65524.1"/>
    </source>
</evidence>
<dbReference type="AlphaFoldDB" id="A0A917H2K9"/>
<protein>
    <submittedName>
        <fullName evidence="8">Fe(3+) ions import ATP-binding protein FbpC</fullName>
    </submittedName>
</protein>
<dbReference type="InterPro" id="IPR003593">
    <property type="entry name" value="AAA+_ATPase"/>
</dbReference>
<dbReference type="InterPro" id="IPR013611">
    <property type="entry name" value="Transp-assoc_OB_typ2"/>
</dbReference>
<dbReference type="SUPFAM" id="SSF50331">
    <property type="entry name" value="MOP-like"/>
    <property type="match status" value="1"/>
</dbReference>
<evidence type="ECO:0000259" key="7">
    <source>
        <dbReference type="PROSITE" id="PS50893"/>
    </source>
</evidence>
<evidence type="ECO:0000313" key="9">
    <source>
        <dbReference type="Proteomes" id="UP000600247"/>
    </source>
</evidence>
<gene>
    <name evidence="8" type="primary">fbpC</name>
    <name evidence="8" type="ORF">GCM10010918_19710</name>
</gene>
<dbReference type="Gene3D" id="3.40.50.300">
    <property type="entry name" value="P-loop containing nucleotide triphosphate hydrolases"/>
    <property type="match status" value="1"/>
</dbReference>
<dbReference type="InterPro" id="IPR012340">
    <property type="entry name" value="NA-bd_OB-fold"/>
</dbReference>
<dbReference type="EMBL" id="BMHY01000003">
    <property type="protein sequence ID" value="GGG65524.1"/>
    <property type="molecule type" value="Genomic_DNA"/>
</dbReference>
<evidence type="ECO:0000256" key="3">
    <source>
        <dbReference type="ARBA" id="ARBA00022741"/>
    </source>
</evidence>
<dbReference type="InterPro" id="IPR003439">
    <property type="entry name" value="ABC_transporter-like_ATP-bd"/>
</dbReference>
<accession>A0A917H2K9</accession>
<dbReference type="PANTHER" id="PTHR43875">
    <property type="entry name" value="MALTODEXTRIN IMPORT ATP-BINDING PROTEIN MSMX"/>
    <property type="match status" value="1"/>
</dbReference>
<dbReference type="SMART" id="SM00382">
    <property type="entry name" value="AAA"/>
    <property type="match status" value="1"/>
</dbReference>
<keyword evidence="3" id="KW-0547">Nucleotide-binding</keyword>
<dbReference type="GO" id="GO:0016887">
    <property type="term" value="F:ATP hydrolysis activity"/>
    <property type="evidence" value="ECO:0007669"/>
    <property type="project" value="InterPro"/>
</dbReference>
<sequence>MSVAISFQEIVKKYGDTTVIPELSLDIQKGEFFTLLGPSGCGKTTLLRMVAGFNSIEGGALAFNEKVMNDVPPGKRNIGMVFQNYAIFPHLNVSENVAFGLQNRKVSKLDQQRRVSDILNTVKIDIYKDRMPKNLSGGQQQRVALARAIVINPDVLLMDEPLSNLDAQLRVDMRNAIKSIQREVGITTVYVTHDQEEAMAVSDRIAVMKLGVIQQVGTPRDIYQRPANLFVATFIGRTNVIDAKLEIGAEGAASVVVGRDYSLPMQALQGQAKPGESVAVRISVRPEEFVLSEDGKGLAGKVVNNVFLGLNTHLVVQLDNGQEVEIIQQSAANDVINIGQTVRLAILSETINVYDESGERNLNRGTGL</sequence>
<comment type="caution">
    <text evidence="8">The sequence shown here is derived from an EMBL/GenBank/DDBJ whole genome shotgun (WGS) entry which is preliminary data.</text>
</comment>
<keyword evidence="5" id="KW-1278">Translocase</keyword>
<evidence type="ECO:0000256" key="6">
    <source>
        <dbReference type="ARBA" id="ARBA00023136"/>
    </source>
</evidence>
<evidence type="ECO:0000256" key="4">
    <source>
        <dbReference type="ARBA" id="ARBA00022840"/>
    </source>
</evidence>
<organism evidence="8 9">
    <name type="scientific">Paenibacillus radicis</name>
    <name type="common">ex Gao et al. 2016</name>
    <dbReference type="NCBI Taxonomy" id="1737354"/>
    <lineage>
        <taxon>Bacteria</taxon>
        <taxon>Bacillati</taxon>
        <taxon>Bacillota</taxon>
        <taxon>Bacilli</taxon>
        <taxon>Bacillales</taxon>
        <taxon>Paenibacillaceae</taxon>
        <taxon>Paenibacillus</taxon>
    </lineage>
</organism>
<dbReference type="PROSITE" id="PS00211">
    <property type="entry name" value="ABC_TRANSPORTER_1"/>
    <property type="match status" value="1"/>
</dbReference>
<dbReference type="Pfam" id="PF08402">
    <property type="entry name" value="TOBE_2"/>
    <property type="match status" value="1"/>
</dbReference>
<dbReference type="InterPro" id="IPR017871">
    <property type="entry name" value="ABC_transporter-like_CS"/>
</dbReference>
<dbReference type="Pfam" id="PF00005">
    <property type="entry name" value="ABC_tran"/>
    <property type="match status" value="1"/>
</dbReference>
<dbReference type="PANTHER" id="PTHR43875:SF15">
    <property type="entry name" value="TREHALOSE IMPORT ATP-BINDING PROTEIN SUGC"/>
    <property type="match status" value="1"/>
</dbReference>
<evidence type="ECO:0000256" key="2">
    <source>
        <dbReference type="ARBA" id="ARBA00022475"/>
    </source>
</evidence>
<proteinExistence type="predicted"/>
<dbReference type="GO" id="GO:0055052">
    <property type="term" value="C:ATP-binding cassette (ABC) transporter complex, substrate-binding subunit-containing"/>
    <property type="evidence" value="ECO:0007669"/>
    <property type="project" value="TreeGrafter"/>
</dbReference>
<keyword evidence="4 8" id="KW-0067">ATP-binding</keyword>
<dbReference type="Gene3D" id="2.40.50.140">
    <property type="entry name" value="Nucleic acid-binding proteins"/>
    <property type="match status" value="1"/>
</dbReference>
<dbReference type="FunFam" id="3.40.50.300:FF:000042">
    <property type="entry name" value="Maltose/maltodextrin ABC transporter, ATP-binding protein"/>
    <property type="match status" value="1"/>
</dbReference>
<name>A0A917H2K9_9BACL</name>
<evidence type="ECO:0000256" key="1">
    <source>
        <dbReference type="ARBA" id="ARBA00022448"/>
    </source>
</evidence>
<dbReference type="Gene3D" id="2.40.50.100">
    <property type="match status" value="1"/>
</dbReference>
<dbReference type="InterPro" id="IPR027417">
    <property type="entry name" value="P-loop_NTPase"/>
</dbReference>
<dbReference type="GO" id="GO:0140359">
    <property type="term" value="F:ABC-type transporter activity"/>
    <property type="evidence" value="ECO:0007669"/>
    <property type="project" value="UniProtKB-ARBA"/>
</dbReference>
<evidence type="ECO:0000256" key="5">
    <source>
        <dbReference type="ARBA" id="ARBA00022967"/>
    </source>
</evidence>
<dbReference type="RefSeq" id="WP_188888781.1">
    <property type="nucleotide sequence ID" value="NZ_BMHY01000003.1"/>
</dbReference>
<keyword evidence="1" id="KW-0813">Transport</keyword>
<feature type="domain" description="ABC transporter" evidence="7">
    <location>
        <begin position="5"/>
        <end position="235"/>
    </location>
</feature>
<dbReference type="Proteomes" id="UP000600247">
    <property type="component" value="Unassembled WGS sequence"/>
</dbReference>